<protein>
    <submittedName>
        <fullName evidence="2">Uncharacterized protein</fullName>
    </submittedName>
</protein>
<keyword evidence="1" id="KW-1133">Transmembrane helix</keyword>
<reference evidence="2 3" key="1">
    <citation type="submission" date="2024-05" db="EMBL/GenBank/DDBJ databases">
        <title>Genetic variation in Jamaican populations of the coffee berry borer (Hypothenemus hampei).</title>
        <authorList>
            <person name="Errbii M."/>
            <person name="Myrie A."/>
        </authorList>
    </citation>
    <scope>NUCLEOTIDE SEQUENCE [LARGE SCALE GENOMIC DNA]</scope>
    <source>
        <strain evidence="2">JA-Hopewell-2020-01-JO</strain>
        <tissue evidence="2">Whole body</tissue>
    </source>
</reference>
<keyword evidence="1" id="KW-0472">Membrane</keyword>
<dbReference type="EMBL" id="JBDJPC010000002">
    <property type="protein sequence ID" value="KAL1513039.1"/>
    <property type="molecule type" value="Genomic_DNA"/>
</dbReference>
<gene>
    <name evidence="2" type="ORF">ABEB36_002519</name>
</gene>
<accession>A0ABD1F613</accession>
<name>A0ABD1F613_HYPHA</name>
<evidence type="ECO:0000256" key="1">
    <source>
        <dbReference type="SAM" id="Phobius"/>
    </source>
</evidence>
<evidence type="ECO:0000313" key="2">
    <source>
        <dbReference type="EMBL" id="KAL1513039.1"/>
    </source>
</evidence>
<keyword evidence="3" id="KW-1185">Reference proteome</keyword>
<sequence>MTNSHGDTTTLYELHPVTPPIISSTTKTISKFSGNALYWILQIIYLFLSLSFNAVCNPIVWFIVKTVFNVLTEVFVYMVLGVCSFVISVITHLDDYYTKGKRPQNKNVNKRSSRKFLISTIGN</sequence>
<comment type="caution">
    <text evidence="2">The sequence shown here is derived from an EMBL/GenBank/DDBJ whole genome shotgun (WGS) entry which is preliminary data.</text>
</comment>
<dbReference type="Proteomes" id="UP001566132">
    <property type="component" value="Unassembled WGS sequence"/>
</dbReference>
<keyword evidence="1" id="KW-0812">Transmembrane</keyword>
<proteinExistence type="predicted"/>
<feature type="transmembrane region" description="Helical" evidence="1">
    <location>
        <begin position="36"/>
        <end position="63"/>
    </location>
</feature>
<dbReference type="AlphaFoldDB" id="A0ABD1F613"/>
<feature type="transmembrane region" description="Helical" evidence="1">
    <location>
        <begin position="75"/>
        <end position="93"/>
    </location>
</feature>
<organism evidence="2 3">
    <name type="scientific">Hypothenemus hampei</name>
    <name type="common">Coffee berry borer</name>
    <dbReference type="NCBI Taxonomy" id="57062"/>
    <lineage>
        <taxon>Eukaryota</taxon>
        <taxon>Metazoa</taxon>
        <taxon>Ecdysozoa</taxon>
        <taxon>Arthropoda</taxon>
        <taxon>Hexapoda</taxon>
        <taxon>Insecta</taxon>
        <taxon>Pterygota</taxon>
        <taxon>Neoptera</taxon>
        <taxon>Endopterygota</taxon>
        <taxon>Coleoptera</taxon>
        <taxon>Polyphaga</taxon>
        <taxon>Cucujiformia</taxon>
        <taxon>Curculionidae</taxon>
        <taxon>Scolytinae</taxon>
        <taxon>Hypothenemus</taxon>
    </lineage>
</organism>
<evidence type="ECO:0000313" key="3">
    <source>
        <dbReference type="Proteomes" id="UP001566132"/>
    </source>
</evidence>